<dbReference type="InterPro" id="IPR005502">
    <property type="entry name" value="Ribosyl_crysJ1"/>
</dbReference>
<evidence type="ECO:0000256" key="2">
    <source>
        <dbReference type="ARBA" id="ARBA00022801"/>
    </source>
</evidence>
<feature type="binding site" evidence="3">
    <location>
        <position position="234"/>
    </location>
    <ligand>
        <name>Mg(2+)</name>
        <dbReference type="ChEBI" id="CHEBI:18420"/>
        <label>1</label>
    </ligand>
</feature>
<dbReference type="Gene3D" id="1.10.4080.10">
    <property type="entry name" value="ADP-ribosylation/Crystallin J1"/>
    <property type="match status" value="1"/>
</dbReference>
<keyword evidence="2" id="KW-0378">Hydrolase</keyword>
<reference evidence="6" key="2">
    <citation type="submission" date="2021-04" db="EMBL/GenBank/DDBJ databases">
        <title>Isolation and genomic analysis of the ibuprofen-degrading bacterium Sphingomonas strain MPO218.</title>
        <authorList>
            <person name="Aulestia M."/>
            <person name="Flores A."/>
            <person name="Mangas E.L."/>
            <person name="Perez-Pulido A.J."/>
            <person name="Santero E."/>
            <person name="Camacho E.M."/>
        </authorList>
    </citation>
    <scope>NUCLEOTIDE SEQUENCE</scope>
    <source>
        <strain evidence="6">MPO218</strain>
    </source>
</reference>
<evidence type="ECO:0000259" key="5">
    <source>
        <dbReference type="PROSITE" id="PS50206"/>
    </source>
</evidence>
<dbReference type="InterPro" id="IPR000387">
    <property type="entry name" value="Tyr_Pase_dom"/>
</dbReference>
<feature type="domain" description="Tyrosine specific protein phosphatases" evidence="4">
    <location>
        <begin position="103"/>
        <end position="175"/>
    </location>
</feature>
<evidence type="ECO:0000259" key="4">
    <source>
        <dbReference type="PROSITE" id="PS50056"/>
    </source>
</evidence>
<evidence type="ECO:0000313" key="6">
    <source>
        <dbReference type="EMBL" id="QTH23026.1"/>
    </source>
</evidence>
<dbReference type="Pfam" id="PF03747">
    <property type="entry name" value="ADP_ribosyl_GH"/>
    <property type="match status" value="1"/>
</dbReference>
<organism evidence="6 7">
    <name type="scientific">Rhizorhabdus wittichii</name>
    <dbReference type="NCBI Taxonomy" id="160791"/>
    <lineage>
        <taxon>Bacteria</taxon>
        <taxon>Pseudomonadati</taxon>
        <taxon>Pseudomonadota</taxon>
        <taxon>Alphaproteobacteria</taxon>
        <taxon>Sphingomonadales</taxon>
        <taxon>Sphingomonadaceae</taxon>
        <taxon>Rhizorhabdus</taxon>
    </lineage>
</organism>
<reference evidence="6" key="1">
    <citation type="submission" date="2020-07" db="EMBL/GenBank/DDBJ databases">
        <authorList>
            <person name="Camacho E."/>
        </authorList>
    </citation>
    <scope>NUCLEOTIDE SEQUENCE</scope>
    <source>
        <strain evidence="6">MPO218</strain>
    </source>
</reference>
<feature type="binding site" evidence="3">
    <location>
        <position position="436"/>
    </location>
    <ligand>
        <name>Mg(2+)</name>
        <dbReference type="ChEBI" id="CHEBI:18420"/>
        <label>1</label>
    </ligand>
</feature>
<dbReference type="InterPro" id="IPR029021">
    <property type="entry name" value="Prot-tyrosine_phosphatase-like"/>
</dbReference>
<feature type="domain" description="Rhodanese" evidence="5">
    <location>
        <begin position="92"/>
        <end position="152"/>
    </location>
</feature>
<dbReference type="PROSITE" id="PS50056">
    <property type="entry name" value="TYR_PHOSPHATASE_2"/>
    <property type="match status" value="1"/>
</dbReference>
<dbReference type="RefSeq" id="WP_208633555.1">
    <property type="nucleotide sequence ID" value="NZ_CP059319.1"/>
</dbReference>
<accession>A0A975HEZ6</accession>
<dbReference type="InterPro" id="IPR057023">
    <property type="entry name" value="PTP-SAK"/>
</dbReference>
<dbReference type="Pfam" id="PF22784">
    <property type="entry name" value="PTP-SAK"/>
    <property type="match status" value="1"/>
</dbReference>
<dbReference type="EMBL" id="CP059319">
    <property type="protein sequence ID" value="QTH23026.1"/>
    <property type="molecule type" value="Genomic_DNA"/>
</dbReference>
<dbReference type="Gene3D" id="3.90.190.10">
    <property type="entry name" value="Protein tyrosine phosphatase superfamily"/>
    <property type="match status" value="1"/>
</dbReference>
<dbReference type="SUPFAM" id="SSF52799">
    <property type="entry name" value="(Phosphotyrosine protein) phosphatases II"/>
    <property type="match status" value="1"/>
</dbReference>
<evidence type="ECO:0000256" key="1">
    <source>
        <dbReference type="ARBA" id="ARBA00013064"/>
    </source>
</evidence>
<keyword evidence="3" id="KW-0479">Metal-binding</keyword>
<evidence type="ECO:0000256" key="3">
    <source>
        <dbReference type="PIRSR" id="PIRSR605502-1"/>
    </source>
</evidence>
<comment type="cofactor">
    <cofactor evidence="3">
        <name>Mg(2+)</name>
        <dbReference type="ChEBI" id="CHEBI:18420"/>
    </cofactor>
    <text evidence="3">Binds 2 magnesium ions per subunit.</text>
</comment>
<dbReference type="Proteomes" id="UP000664914">
    <property type="component" value="Chromosome"/>
</dbReference>
<feature type="binding site" evidence="3">
    <location>
        <position position="438"/>
    </location>
    <ligand>
        <name>Mg(2+)</name>
        <dbReference type="ChEBI" id="CHEBI:18420"/>
        <label>1</label>
    </ligand>
</feature>
<proteinExistence type="predicted"/>
<dbReference type="AlphaFoldDB" id="A0A975HEZ6"/>
<dbReference type="InterPro" id="IPR050792">
    <property type="entry name" value="ADP-ribosylglycohydrolase"/>
</dbReference>
<keyword evidence="3" id="KW-0460">Magnesium</keyword>
<dbReference type="FunFam" id="3.90.190.10:FF:000157">
    <property type="entry name" value="Protein-tyrosine phosphatase"/>
    <property type="match status" value="1"/>
</dbReference>
<feature type="binding site" evidence="3">
    <location>
        <position position="233"/>
    </location>
    <ligand>
        <name>Mg(2+)</name>
        <dbReference type="ChEBI" id="CHEBI:18420"/>
        <label>1</label>
    </ligand>
</feature>
<dbReference type="CDD" id="cd14505">
    <property type="entry name" value="CDKN3-like"/>
    <property type="match status" value="1"/>
</dbReference>
<dbReference type="PROSITE" id="PS50206">
    <property type="entry name" value="RHODANESE_3"/>
    <property type="match status" value="1"/>
</dbReference>
<dbReference type="SUPFAM" id="SSF101478">
    <property type="entry name" value="ADP-ribosylglycohydrolase"/>
    <property type="match status" value="1"/>
</dbReference>
<feature type="binding site" evidence="3">
    <location>
        <position position="232"/>
    </location>
    <ligand>
        <name>Mg(2+)</name>
        <dbReference type="ChEBI" id="CHEBI:18420"/>
        <label>1</label>
    </ligand>
</feature>
<dbReference type="PANTHER" id="PTHR16222:SF12">
    <property type="entry name" value="ADP-RIBOSYLGLYCOHYDROLASE-RELATED"/>
    <property type="match status" value="1"/>
</dbReference>
<dbReference type="PANTHER" id="PTHR16222">
    <property type="entry name" value="ADP-RIBOSYLGLYCOHYDROLASE"/>
    <property type="match status" value="1"/>
</dbReference>
<dbReference type="InterPro" id="IPR036705">
    <property type="entry name" value="Ribosyl_crysJ1_sf"/>
</dbReference>
<dbReference type="InterPro" id="IPR001763">
    <property type="entry name" value="Rhodanese-like_dom"/>
</dbReference>
<gene>
    <name evidence="6" type="ORF">HRJ34_05805</name>
</gene>
<feature type="binding site" evidence="3">
    <location>
        <position position="439"/>
    </location>
    <ligand>
        <name>Mg(2+)</name>
        <dbReference type="ChEBI" id="CHEBI:18420"/>
        <label>1</label>
    </ligand>
</feature>
<dbReference type="GO" id="GO:0046872">
    <property type="term" value="F:metal ion binding"/>
    <property type="evidence" value="ECO:0007669"/>
    <property type="project" value="UniProtKB-KW"/>
</dbReference>
<protein>
    <recommendedName>
        <fullName evidence="1">protein-tyrosine-phosphatase</fullName>
        <ecNumber evidence="1">3.1.3.48</ecNumber>
    </recommendedName>
</protein>
<dbReference type="GO" id="GO:0004725">
    <property type="term" value="F:protein tyrosine phosphatase activity"/>
    <property type="evidence" value="ECO:0007669"/>
    <property type="project" value="UniProtKB-EC"/>
</dbReference>
<name>A0A975HEZ6_9SPHN</name>
<dbReference type="EC" id="3.1.3.48" evidence="1"/>
<evidence type="ECO:0000313" key="7">
    <source>
        <dbReference type="Proteomes" id="UP000664914"/>
    </source>
</evidence>
<sequence length="487" mass="51720">MSRNLRTSITDSIQIPTLSAASGRIGISFCPGKQGPALAGFDWKRDLAVDLDAVRGWGAAAVVSLIEKHEMELLGVEDLETAVAARGMEWFHLPIPDVTAPGEEFEQRWHTAGARLRSLLTDGESVFIHCRGGLGRAGTVAARLLIELGITDSDTAIAQVREARPGAIETRAQEDHLRAIERIYDRSCGCLIGLAVGDALGTTLEFKPRDTYPHITDMVGGGPFGLDAGIWTDDTSMALALGEALLASAAKGSVFEPEEAQRRFVSWWRNGAFSPTGSCFDIGIATRQALARFEESGDPIAGSTDPYSAGNGSLMRLAPVAVWGIRQDPAIVTRVARRQSMTTHAADACLDACEAYALVLRAAILGADFEEALAVPADGFGPEIGPIMAGSWRGKTRDQISSSGFVAHSLEAAIWSVANTTSFDEAVLLAANLGDDADTTAAIAGQLAGAIYGASSIRQTWLDKLAWRDEIEVLARNLAFPTASRLG</sequence>